<dbReference type="EMBL" id="BLAL01000189">
    <property type="protein sequence ID" value="GES89594.1"/>
    <property type="molecule type" value="Genomic_DNA"/>
</dbReference>
<sequence>MIGIFKHQTKALLRDLLIKLPQLCEGITVATARAAELFDNFADYRIDLGLSQHKPKASTQQIVAANILDPPDDSPKMDMNMEVMHQSKDVLSTLSPPSPPITVEQPDSWTKTLTKNQKKKLKKKARAAEKITFLQENSSLSFSTASPDSPLASHAQKPVEPTNSRSVIPPTRQASKNDKDLDRSKKRSKIQDSFTGINNCIITDYQSKPEESQLLLDLIVYDISAKWSNYKFLTNLNS</sequence>
<feature type="region of interest" description="Disordered" evidence="1">
    <location>
        <begin position="141"/>
        <end position="188"/>
    </location>
</feature>
<accession>A0A8H3LQN0</accession>
<organism evidence="2 3">
    <name type="scientific">Rhizophagus clarus</name>
    <dbReference type="NCBI Taxonomy" id="94130"/>
    <lineage>
        <taxon>Eukaryota</taxon>
        <taxon>Fungi</taxon>
        <taxon>Fungi incertae sedis</taxon>
        <taxon>Mucoromycota</taxon>
        <taxon>Glomeromycotina</taxon>
        <taxon>Glomeromycetes</taxon>
        <taxon>Glomerales</taxon>
        <taxon>Glomeraceae</taxon>
        <taxon>Rhizophagus</taxon>
    </lineage>
</organism>
<reference evidence="2" key="1">
    <citation type="submission" date="2019-10" db="EMBL/GenBank/DDBJ databases">
        <title>Conservation and host-specific expression of non-tandemly repeated heterogenous ribosome RNA gene in arbuscular mycorrhizal fungi.</title>
        <authorList>
            <person name="Maeda T."/>
            <person name="Kobayashi Y."/>
            <person name="Nakagawa T."/>
            <person name="Ezawa T."/>
            <person name="Yamaguchi K."/>
            <person name="Bino T."/>
            <person name="Nishimoto Y."/>
            <person name="Shigenobu S."/>
            <person name="Kawaguchi M."/>
        </authorList>
    </citation>
    <scope>NUCLEOTIDE SEQUENCE</scope>
    <source>
        <strain evidence="2">HR1</strain>
    </source>
</reference>
<comment type="caution">
    <text evidence="2">The sequence shown here is derived from an EMBL/GenBank/DDBJ whole genome shotgun (WGS) entry which is preliminary data.</text>
</comment>
<proteinExistence type="predicted"/>
<evidence type="ECO:0000256" key="1">
    <source>
        <dbReference type="SAM" id="MobiDB-lite"/>
    </source>
</evidence>
<feature type="region of interest" description="Disordered" evidence="1">
    <location>
        <begin position="90"/>
        <end position="121"/>
    </location>
</feature>
<protein>
    <submittedName>
        <fullName evidence="2">Uncharacterized protein</fullName>
    </submittedName>
</protein>
<dbReference type="Proteomes" id="UP000615446">
    <property type="component" value="Unassembled WGS sequence"/>
</dbReference>
<dbReference type="AlphaFoldDB" id="A0A8H3LQN0"/>
<evidence type="ECO:0000313" key="3">
    <source>
        <dbReference type="Proteomes" id="UP000615446"/>
    </source>
</evidence>
<gene>
    <name evidence="2" type="ORF">RCL2_001648500</name>
</gene>
<name>A0A8H3LQN0_9GLOM</name>
<evidence type="ECO:0000313" key="2">
    <source>
        <dbReference type="EMBL" id="GES89594.1"/>
    </source>
</evidence>